<proteinExistence type="predicted"/>
<evidence type="ECO:0000259" key="1">
    <source>
        <dbReference type="Pfam" id="PF22998"/>
    </source>
</evidence>
<protein>
    <recommendedName>
        <fullName evidence="1">LYC1 C-terminal domain-containing protein</fullName>
    </recommendedName>
</protein>
<reference evidence="2 3" key="1">
    <citation type="journal article" date="2015" name="Fungal Genet. Biol.">
        <title>Evolution of novel wood decay mechanisms in Agaricales revealed by the genome sequences of Fistulina hepatica and Cylindrobasidium torrendii.</title>
        <authorList>
            <person name="Floudas D."/>
            <person name="Held B.W."/>
            <person name="Riley R."/>
            <person name="Nagy L.G."/>
            <person name="Koehler G."/>
            <person name="Ransdell A.S."/>
            <person name="Younus H."/>
            <person name="Chow J."/>
            <person name="Chiniquy J."/>
            <person name="Lipzen A."/>
            <person name="Tritt A."/>
            <person name="Sun H."/>
            <person name="Haridas S."/>
            <person name="LaButti K."/>
            <person name="Ohm R.A."/>
            <person name="Kues U."/>
            <person name="Blanchette R.A."/>
            <person name="Grigoriev I.V."/>
            <person name="Minto R.E."/>
            <person name="Hibbett D.S."/>
        </authorList>
    </citation>
    <scope>NUCLEOTIDE SEQUENCE [LARGE SCALE GENOMIC DNA]</scope>
    <source>
        <strain evidence="2 3">FP15055 ss-10</strain>
    </source>
</reference>
<evidence type="ECO:0000313" key="2">
    <source>
        <dbReference type="EMBL" id="KIY64002.1"/>
    </source>
</evidence>
<accession>A0A0D7B0J8</accession>
<keyword evidence="3" id="KW-1185">Reference proteome</keyword>
<organism evidence="2 3">
    <name type="scientific">Cylindrobasidium torrendii FP15055 ss-10</name>
    <dbReference type="NCBI Taxonomy" id="1314674"/>
    <lineage>
        <taxon>Eukaryota</taxon>
        <taxon>Fungi</taxon>
        <taxon>Dikarya</taxon>
        <taxon>Basidiomycota</taxon>
        <taxon>Agaricomycotina</taxon>
        <taxon>Agaricomycetes</taxon>
        <taxon>Agaricomycetidae</taxon>
        <taxon>Agaricales</taxon>
        <taxon>Marasmiineae</taxon>
        <taxon>Physalacriaceae</taxon>
        <taxon>Cylindrobasidium</taxon>
    </lineage>
</organism>
<dbReference type="STRING" id="1314674.A0A0D7B0J8"/>
<sequence>MTDTFPYLSMFIATPEQERLYSRGAAEQWGVPNGLTVDEFVAADEVRSQAAHANNGKSLSWVLAPRDDPTTLDFRCACSTYRRTALIKRPNDAEPQEVHSYIIVGVLTPPQNRGKGYASLMMRLVHDLVGANVLPEGLSRPTDFHPAQFSILYSGVGPKFYATSRPYSQGFSKDLDYGVGWIPRDSTSSVYIIPEGVHVEKDLPDGWRWLQHDEMAALWENEKQFIAEGMQNTSQSSQVLFSVLPSGGVEEFQRAWAHYLYDKLDPPMNIAGAVRNDARAVVSWALNGEKEPRGLILTRLRADSEQDGEDVLRAAIALTAQHGLREVEMWNMPLHLRGAAAKLGFAQKERVDILPSFKWYGPERPEDVVWMNNERYCWM</sequence>
<dbReference type="PANTHER" id="PTHR34815:SF2">
    <property type="entry name" value="N-ACETYLTRANSFERASE DOMAIN-CONTAINING PROTEIN"/>
    <property type="match status" value="1"/>
</dbReference>
<dbReference type="InterPro" id="IPR053013">
    <property type="entry name" value="LAT"/>
</dbReference>
<dbReference type="OrthoDB" id="2020070at2759"/>
<dbReference type="Pfam" id="PF22998">
    <property type="entry name" value="GNAT_LYC1-like"/>
    <property type="match status" value="1"/>
</dbReference>
<dbReference type="InterPro" id="IPR055100">
    <property type="entry name" value="GNAT_LYC1-like"/>
</dbReference>
<dbReference type="PANTHER" id="PTHR34815">
    <property type="entry name" value="LYSINE ACETYLTRANSFERASE"/>
    <property type="match status" value="1"/>
</dbReference>
<dbReference type="AlphaFoldDB" id="A0A0D7B0J8"/>
<gene>
    <name evidence="2" type="ORF">CYLTODRAFT_425607</name>
</gene>
<evidence type="ECO:0000313" key="3">
    <source>
        <dbReference type="Proteomes" id="UP000054007"/>
    </source>
</evidence>
<feature type="domain" description="LYC1 C-terminal" evidence="1">
    <location>
        <begin position="201"/>
        <end position="379"/>
    </location>
</feature>
<name>A0A0D7B0J8_9AGAR</name>
<dbReference type="Proteomes" id="UP000054007">
    <property type="component" value="Unassembled WGS sequence"/>
</dbReference>
<dbReference type="EMBL" id="KN880659">
    <property type="protein sequence ID" value="KIY64002.1"/>
    <property type="molecule type" value="Genomic_DNA"/>
</dbReference>